<protein>
    <submittedName>
        <fullName evidence="1">Copper resistance protein NlpE N-terminal domain-containing protein</fullName>
    </submittedName>
</protein>
<dbReference type="Pfam" id="PF04170">
    <property type="entry name" value="NlpE"/>
    <property type="match status" value="1"/>
</dbReference>
<proteinExistence type="predicted"/>
<dbReference type="Proteomes" id="UP000324285">
    <property type="component" value="Chromosome"/>
</dbReference>
<evidence type="ECO:0000313" key="1">
    <source>
        <dbReference type="EMBL" id="QEM81513.1"/>
    </source>
</evidence>
<dbReference type="KEGG" id="hbh:E4T21_08135"/>
<dbReference type="Gene3D" id="2.40.128.640">
    <property type="match status" value="1"/>
</dbReference>
<gene>
    <name evidence="1" type="ORF">E4T21_08135</name>
</gene>
<accession>A0A5C1NFW3</accession>
<dbReference type="OrthoDB" id="5348860at2"/>
<reference evidence="1" key="1">
    <citation type="submission" date="2021-02" db="EMBL/GenBank/DDBJ databases">
        <title>Strain Y2R2, a novel species of the genus Halomonas.</title>
        <authorList>
            <person name="Huang H."/>
        </authorList>
    </citation>
    <scope>NUCLEOTIDE SEQUENCE</scope>
    <source>
        <strain evidence="1">Y2R2</strain>
    </source>
</reference>
<dbReference type="RefSeq" id="WP_149284524.1">
    <property type="nucleotide sequence ID" value="NZ_CP038437.2"/>
</dbReference>
<evidence type="ECO:0000313" key="2">
    <source>
        <dbReference type="Proteomes" id="UP000324285"/>
    </source>
</evidence>
<keyword evidence="2" id="KW-1185">Reference proteome</keyword>
<sequence length="173" mass="19028">MSNINQTLRRVATRSLLVSDSAVHGRTIAASSLLLGVALAALGGCASTDEQGGGQRSEPVTRYVGTLPCDDCREIRADLTLHRDPDDGHPMNYVLQQTHVDAIGGDFTSTLWGSWEQAVSGEQRFYRFDGKLQPFILRLDDDGQRLSWVDTVQDSNGGSDIKTYELKRAEPLY</sequence>
<dbReference type="InterPro" id="IPR007298">
    <property type="entry name" value="Cu-R_lipoprotein_NlpE"/>
</dbReference>
<dbReference type="AlphaFoldDB" id="A0A5C1NFW3"/>
<dbReference type="EMBL" id="CP038437">
    <property type="protein sequence ID" value="QEM81513.1"/>
    <property type="molecule type" value="Genomic_DNA"/>
</dbReference>
<name>A0A5C1NFW3_9GAMM</name>
<organism evidence="1 2">
    <name type="scientific">Halomonas binhaiensis</name>
    <dbReference type="NCBI Taxonomy" id="2562282"/>
    <lineage>
        <taxon>Bacteria</taxon>
        <taxon>Pseudomonadati</taxon>
        <taxon>Pseudomonadota</taxon>
        <taxon>Gammaproteobacteria</taxon>
        <taxon>Oceanospirillales</taxon>
        <taxon>Halomonadaceae</taxon>
        <taxon>Halomonas</taxon>
    </lineage>
</organism>